<organism evidence="7">
    <name type="scientific">Coptotermes formosanus</name>
    <name type="common">Formosan subterranean termite</name>
    <dbReference type="NCBI Taxonomy" id="36987"/>
    <lineage>
        <taxon>Eukaryota</taxon>
        <taxon>Metazoa</taxon>
        <taxon>Ecdysozoa</taxon>
        <taxon>Arthropoda</taxon>
        <taxon>Hexapoda</taxon>
        <taxon>Insecta</taxon>
        <taxon>Pterygota</taxon>
        <taxon>Neoptera</taxon>
        <taxon>Polyneoptera</taxon>
        <taxon>Dictyoptera</taxon>
        <taxon>Blattodea</taxon>
        <taxon>Blattoidea</taxon>
        <taxon>Termitoidae</taxon>
        <taxon>Rhinotermitidae</taxon>
        <taxon>Coptotermes</taxon>
    </lineage>
</organism>
<evidence type="ECO:0000256" key="5">
    <source>
        <dbReference type="SAM" id="SignalP"/>
    </source>
</evidence>
<feature type="signal peptide" evidence="5">
    <location>
        <begin position="1"/>
        <end position="16"/>
    </location>
</feature>
<evidence type="ECO:0000256" key="2">
    <source>
        <dbReference type="ARBA" id="ARBA00022801"/>
    </source>
</evidence>
<feature type="chain" id="PRO_5004380282" evidence="5">
    <location>
        <begin position="17"/>
        <end position="290"/>
    </location>
</feature>
<accession>R4V4Y7</accession>
<evidence type="ECO:0000256" key="4">
    <source>
        <dbReference type="RuleBase" id="RU361153"/>
    </source>
</evidence>
<evidence type="ECO:0000256" key="3">
    <source>
        <dbReference type="ARBA" id="ARBA00023295"/>
    </source>
</evidence>
<reference evidence="7" key="1">
    <citation type="submission" date="2013-03" db="EMBL/GenBank/DDBJ databases">
        <title>Immune-Related transcriptome of Coptotermes formosanus Shiraki workers: the defense mechanism.</title>
        <authorList>
            <person name="Hussain A."/>
            <person name="Li Y.F."/>
            <person name="Wen S.Y."/>
        </authorList>
    </citation>
    <scope>NUCLEOTIDE SEQUENCE</scope>
</reference>
<dbReference type="Pfam" id="PF00150">
    <property type="entry name" value="Cellulase"/>
    <property type="match status" value="1"/>
</dbReference>
<dbReference type="InterPro" id="IPR017853">
    <property type="entry name" value="GH"/>
</dbReference>
<dbReference type="AlphaFoldDB" id="R4V4Y7"/>
<dbReference type="EMBL" id="KC741094">
    <property type="protein sequence ID" value="AGM32918.1"/>
    <property type="molecule type" value="mRNA"/>
</dbReference>
<keyword evidence="3 4" id="KW-0326">Glycosidase</keyword>
<dbReference type="GO" id="GO:0000272">
    <property type="term" value="P:polysaccharide catabolic process"/>
    <property type="evidence" value="ECO:0007669"/>
    <property type="project" value="InterPro"/>
</dbReference>
<evidence type="ECO:0000259" key="6">
    <source>
        <dbReference type="Pfam" id="PF00150"/>
    </source>
</evidence>
<protein>
    <submittedName>
        <fullName evidence="7">Putative carbohydrate-active enzyme</fullName>
    </submittedName>
</protein>
<sequence length="290" mass="32871">MFFILIFCSISSFVDHHGRLRVHGSKLIDSNGDIIVLRGVSFGSSPGFYNVNAIKQLWNQWKTTCIRVPVDLSDGDLAIESLYKAVFSAVKVGIYVLIDLVGESPDDEAREFFIRISSDFGHFPNIIYGFSKSSEDSVSLLIKTIRRIDRLNLIVLGNQTELNNFSGDVKLDYNVAYAIHVYAGDDNEELKELVEFAVNSSLYLFVTESAATNSSEDGDLFLEKYSDLISYLNEKDISWIAKSISSKNESSSAFELNADPWKVWKTTDLKKWGVYIRDKLNWTFYNAEKK</sequence>
<keyword evidence="2 4" id="KW-0378">Hydrolase</keyword>
<proteinExistence type="evidence at transcript level"/>
<evidence type="ECO:0000313" key="7">
    <source>
        <dbReference type="EMBL" id="AGM32918.1"/>
    </source>
</evidence>
<dbReference type="InterPro" id="IPR001547">
    <property type="entry name" value="Glyco_hydro_5"/>
</dbReference>
<name>R4V4Y7_COPFO</name>
<keyword evidence="5" id="KW-0732">Signal</keyword>
<dbReference type="GO" id="GO:0004553">
    <property type="term" value="F:hydrolase activity, hydrolyzing O-glycosyl compounds"/>
    <property type="evidence" value="ECO:0007669"/>
    <property type="project" value="InterPro"/>
</dbReference>
<dbReference type="SUPFAM" id="SSF51445">
    <property type="entry name" value="(Trans)glycosidases"/>
    <property type="match status" value="1"/>
</dbReference>
<feature type="domain" description="Glycoside hydrolase family 5" evidence="6">
    <location>
        <begin position="29"/>
        <end position="247"/>
    </location>
</feature>
<comment type="similarity">
    <text evidence="1 4">Belongs to the glycosyl hydrolase 5 (cellulase A) family.</text>
</comment>
<dbReference type="Gene3D" id="3.20.20.80">
    <property type="entry name" value="Glycosidases"/>
    <property type="match status" value="1"/>
</dbReference>
<evidence type="ECO:0000256" key="1">
    <source>
        <dbReference type="ARBA" id="ARBA00005641"/>
    </source>
</evidence>